<dbReference type="Gene3D" id="3.30.465.10">
    <property type="match status" value="1"/>
</dbReference>
<evidence type="ECO:0000256" key="6">
    <source>
        <dbReference type="SAM" id="SignalP"/>
    </source>
</evidence>
<comment type="cofactor">
    <cofactor evidence="1">
        <name>FAD</name>
        <dbReference type="ChEBI" id="CHEBI:57692"/>
    </cofactor>
</comment>
<dbReference type="STRING" id="404692.A0A0J6YFL2"/>
<dbReference type="SUPFAM" id="SSF56176">
    <property type="entry name" value="FAD-binding/transporter-associated domain-like"/>
    <property type="match status" value="1"/>
</dbReference>
<evidence type="ECO:0000313" key="8">
    <source>
        <dbReference type="EMBL" id="KMP05738.1"/>
    </source>
</evidence>
<accession>A0A0J6YFL2</accession>
<dbReference type="Gene3D" id="3.40.462.20">
    <property type="match status" value="1"/>
</dbReference>
<dbReference type="GO" id="GO:0071949">
    <property type="term" value="F:FAD binding"/>
    <property type="evidence" value="ECO:0007669"/>
    <property type="project" value="InterPro"/>
</dbReference>
<evidence type="ECO:0000313" key="9">
    <source>
        <dbReference type="Proteomes" id="UP000054565"/>
    </source>
</evidence>
<dbReference type="InterPro" id="IPR016167">
    <property type="entry name" value="FAD-bd_PCMH_sub1"/>
</dbReference>
<evidence type="ECO:0000256" key="3">
    <source>
        <dbReference type="ARBA" id="ARBA00022630"/>
    </source>
</evidence>
<dbReference type="GO" id="GO:0016491">
    <property type="term" value="F:oxidoreductase activity"/>
    <property type="evidence" value="ECO:0007669"/>
    <property type="project" value="UniProtKB-KW"/>
</dbReference>
<dbReference type="Gene3D" id="3.30.43.10">
    <property type="entry name" value="Uridine Diphospho-n-acetylenolpyruvylglucosamine Reductase, domain 2"/>
    <property type="match status" value="1"/>
</dbReference>
<dbReference type="InterPro" id="IPR050416">
    <property type="entry name" value="FAD-linked_Oxidoreductase"/>
</dbReference>
<sequence>MHWLPIKIASALALWATSSAARVVHELVDRSPVDGSCPQGLGWVDDVEKDLVKKLSGAAHIYLPGSGEFEAASTRWSVLETPRVNVVVVPGTANDVAETVKFANKKRVPFLAYNTAHGALTTLGRMDCGIEIFMKQLSGVKIAKNGQTAKIGGGTLSKLVTDTLWAAGKQTVTGACECVSYLGPALGGGHGWLQGHHGLIADQLVSMDVVLANGSLRTINPKSDLWWGMKGAGQNFGIVTSATAKIFDIEHRDWAIETLTFRGDKVEAIYQATNEHLLREGKRRADVTNWSYWLNIPTVDPNKPVIVFYIIQEGVKAVDPEITEPFRKLGPLAIERLVGTYRDLARWTGIAITSPPCQKAGLANPRFPIYLESYNVAAQKKAYELFASEAHSGTPFFNSIFMFEGYSVRKVQSIDSSSSAFAYRGDSILAAPLLSYERVGAERDEKAATLGTRLREIIHEGTGRNELHAYVNYAFGDETPQQWFGAQEWRQSRLRKLKQKYDPQGKFSFYGPIA</sequence>
<evidence type="ECO:0000259" key="7">
    <source>
        <dbReference type="PROSITE" id="PS51387"/>
    </source>
</evidence>
<dbReference type="InterPro" id="IPR036318">
    <property type="entry name" value="FAD-bd_PCMH-like_sf"/>
</dbReference>
<proteinExistence type="inferred from homology"/>
<evidence type="ECO:0000256" key="1">
    <source>
        <dbReference type="ARBA" id="ARBA00001974"/>
    </source>
</evidence>
<dbReference type="Pfam" id="PF01565">
    <property type="entry name" value="FAD_binding_4"/>
    <property type="match status" value="1"/>
</dbReference>
<reference evidence="9" key="1">
    <citation type="journal article" date="2010" name="Genome Res.">
        <title>Population genomic sequencing of Coccidioides fungi reveals recent hybridization and transposon control.</title>
        <authorList>
            <person name="Neafsey D.E."/>
            <person name="Barker B.M."/>
            <person name="Sharpton T.J."/>
            <person name="Stajich J.E."/>
            <person name="Park D.J."/>
            <person name="Whiston E."/>
            <person name="Hung C.-Y."/>
            <person name="McMahan C."/>
            <person name="White J."/>
            <person name="Sykes S."/>
            <person name="Heiman D."/>
            <person name="Young S."/>
            <person name="Zeng Q."/>
            <person name="Abouelleil A."/>
            <person name="Aftuck L."/>
            <person name="Bessette D."/>
            <person name="Brown A."/>
            <person name="FitzGerald M."/>
            <person name="Lui A."/>
            <person name="Macdonald J.P."/>
            <person name="Priest M."/>
            <person name="Orbach M.J."/>
            <person name="Galgiani J.N."/>
            <person name="Kirkland T.N."/>
            <person name="Cole G.T."/>
            <person name="Birren B.W."/>
            <person name="Henn M.R."/>
            <person name="Taylor J.W."/>
            <person name="Rounsley S.D."/>
        </authorList>
    </citation>
    <scope>NUCLEOTIDE SEQUENCE [LARGE SCALE GENOMIC DNA]</scope>
    <source>
        <strain evidence="9">RMSCC 2394</strain>
    </source>
</reference>
<dbReference type="EMBL" id="DS028095">
    <property type="protein sequence ID" value="KMP05738.1"/>
    <property type="molecule type" value="Genomic_DNA"/>
</dbReference>
<gene>
    <name evidence="8" type="ORF">CIRG_05419</name>
</gene>
<feature type="signal peptide" evidence="6">
    <location>
        <begin position="1"/>
        <end position="20"/>
    </location>
</feature>
<dbReference type="InterPro" id="IPR006094">
    <property type="entry name" value="Oxid_FAD_bind_N"/>
</dbReference>
<dbReference type="PANTHER" id="PTHR42973">
    <property type="entry name" value="BINDING OXIDOREDUCTASE, PUTATIVE (AFU_ORTHOLOGUE AFUA_1G17690)-RELATED"/>
    <property type="match status" value="1"/>
</dbReference>
<dbReference type="InterPro" id="IPR016166">
    <property type="entry name" value="FAD-bd_PCMH"/>
</dbReference>
<dbReference type="OrthoDB" id="9996127at2759"/>
<organism evidence="8 9">
    <name type="scientific">Coccidioides immitis RMSCC 2394</name>
    <dbReference type="NCBI Taxonomy" id="404692"/>
    <lineage>
        <taxon>Eukaryota</taxon>
        <taxon>Fungi</taxon>
        <taxon>Dikarya</taxon>
        <taxon>Ascomycota</taxon>
        <taxon>Pezizomycotina</taxon>
        <taxon>Eurotiomycetes</taxon>
        <taxon>Eurotiomycetidae</taxon>
        <taxon>Onygenales</taxon>
        <taxon>Onygenaceae</taxon>
        <taxon>Coccidioides</taxon>
    </lineage>
</organism>
<dbReference type="Proteomes" id="UP000054565">
    <property type="component" value="Unassembled WGS sequence"/>
</dbReference>
<dbReference type="InterPro" id="IPR016169">
    <property type="entry name" value="FAD-bd_PCMH_sub2"/>
</dbReference>
<keyword evidence="5" id="KW-0560">Oxidoreductase</keyword>
<dbReference type="Pfam" id="PF08031">
    <property type="entry name" value="BBE"/>
    <property type="match status" value="1"/>
</dbReference>
<feature type="chain" id="PRO_5005285037" description="FAD-binding PCMH-type domain-containing protein" evidence="6">
    <location>
        <begin position="21"/>
        <end position="514"/>
    </location>
</feature>
<dbReference type="PANTHER" id="PTHR42973:SF9">
    <property type="entry name" value="FAD-BINDING PCMH-TYPE DOMAIN-CONTAINING PROTEIN-RELATED"/>
    <property type="match status" value="1"/>
</dbReference>
<dbReference type="InterPro" id="IPR012951">
    <property type="entry name" value="BBE"/>
</dbReference>
<feature type="domain" description="FAD-binding PCMH-type" evidence="7">
    <location>
        <begin position="79"/>
        <end position="249"/>
    </location>
</feature>
<comment type="similarity">
    <text evidence="2">Belongs to the oxygen-dependent FAD-linked oxidoreductase family.</text>
</comment>
<keyword evidence="4" id="KW-0274">FAD</keyword>
<dbReference type="AlphaFoldDB" id="A0A0J6YFL2"/>
<evidence type="ECO:0000256" key="4">
    <source>
        <dbReference type="ARBA" id="ARBA00022827"/>
    </source>
</evidence>
<evidence type="ECO:0000256" key="2">
    <source>
        <dbReference type="ARBA" id="ARBA00005466"/>
    </source>
</evidence>
<keyword evidence="6" id="KW-0732">Signal</keyword>
<keyword evidence="3" id="KW-0285">Flavoprotein</keyword>
<protein>
    <recommendedName>
        <fullName evidence="7">FAD-binding PCMH-type domain-containing protein</fullName>
    </recommendedName>
</protein>
<name>A0A0J6YFL2_COCIT</name>
<dbReference type="PROSITE" id="PS51387">
    <property type="entry name" value="FAD_PCMH"/>
    <property type="match status" value="1"/>
</dbReference>
<evidence type="ECO:0000256" key="5">
    <source>
        <dbReference type="ARBA" id="ARBA00023002"/>
    </source>
</evidence>